<keyword evidence="2" id="KW-0732">Signal</keyword>
<dbReference type="EMBL" id="FORH01000008">
    <property type="protein sequence ID" value="SFK06889.1"/>
    <property type="molecule type" value="Genomic_DNA"/>
</dbReference>
<keyword evidence="4" id="KW-1185">Reference proteome</keyword>
<protein>
    <recommendedName>
        <fullName evidence="5">Curlin associated repeat-containing protein</fullName>
    </recommendedName>
</protein>
<evidence type="ECO:0000256" key="1">
    <source>
        <dbReference type="SAM" id="MobiDB-lite"/>
    </source>
</evidence>
<accession>A0A1I3WI59</accession>
<evidence type="ECO:0000256" key="2">
    <source>
        <dbReference type="SAM" id="SignalP"/>
    </source>
</evidence>
<feature type="chain" id="PRO_5011527028" description="Curlin associated repeat-containing protein" evidence="2">
    <location>
        <begin position="24"/>
        <end position="108"/>
    </location>
</feature>
<proteinExistence type="predicted"/>
<gene>
    <name evidence="3" type="ORF">SAMN04487991_3752</name>
</gene>
<feature type="signal peptide" evidence="2">
    <location>
        <begin position="1"/>
        <end position="23"/>
    </location>
</feature>
<feature type="compositionally biased region" description="Low complexity" evidence="1">
    <location>
        <begin position="81"/>
        <end position="96"/>
    </location>
</feature>
<feature type="region of interest" description="Disordered" evidence="1">
    <location>
        <begin position="64"/>
        <end position="108"/>
    </location>
</feature>
<feature type="compositionally biased region" description="Basic and acidic residues" evidence="1">
    <location>
        <begin position="97"/>
        <end position="108"/>
    </location>
</feature>
<dbReference type="RefSeq" id="WP_090062297.1">
    <property type="nucleotide sequence ID" value="NZ_FORH01000008.1"/>
</dbReference>
<name>A0A1I3WI59_9RHOB</name>
<evidence type="ECO:0000313" key="3">
    <source>
        <dbReference type="EMBL" id="SFK06889.1"/>
    </source>
</evidence>
<dbReference type="Proteomes" id="UP000199630">
    <property type="component" value="Unassembled WGS sequence"/>
</dbReference>
<evidence type="ECO:0000313" key="4">
    <source>
        <dbReference type="Proteomes" id="UP000199630"/>
    </source>
</evidence>
<sequence>MKTVPKSLAKSLCALSLIAPLMAATPGFARGLTVTTDNGGTIEKQHTCLQGNQVVVCEQTTTGTNAEGQSVSRGVTRTNNGGSTDVSVTGTGPDGTTKTKERGLIVSR</sequence>
<evidence type="ECO:0008006" key="5">
    <source>
        <dbReference type="Google" id="ProtNLM"/>
    </source>
</evidence>
<reference evidence="4" key="1">
    <citation type="submission" date="2016-10" db="EMBL/GenBank/DDBJ databases">
        <authorList>
            <person name="Varghese N."/>
            <person name="Submissions S."/>
        </authorList>
    </citation>
    <scope>NUCLEOTIDE SEQUENCE [LARGE SCALE GENOMIC DNA]</scope>
    <source>
        <strain evidence="4">DSM 26471</strain>
    </source>
</reference>
<dbReference type="STRING" id="588602.SAMN04487991_3752"/>
<dbReference type="AlphaFoldDB" id="A0A1I3WI59"/>
<organism evidence="3 4">
    <name type="scientific">Celeribacter neptunius</name>
    <dbReference type="NCBI Taxonomy" id="588602"/>
    <lineage>
        <taxon>Bacteria</taxon>
        <taxon>Pseudomonadati</taxon>
        <taxon>Pseudomonadota</taxon>
        <taxon>Alphaproteobacteria</taxon>
        <taxon>Rhodobacterales</taxon>
        <taxon>Roseobacteraceae</taxon>
        <taxon>Celeribacter</taxon>
    </lineage>
</organism>
<feature type="compositionally biased region" description="Polar residues" evidence="1">
    <location>
        <begin position="64"/>
        <end position="80"/>
    </location>
</feature>